<evidence type="ECO:0000313" key="7">
    <source>
        <dbReference type="Proteomes" id="UP000002669"/>
    </source>
</evidence>
<dbReference type="Pfam" id="PF01926">
    <property type="entry name" value="MMR_HSR1"/>
    <property type="match status" value="1"/>
</dbReference>
<reference evidence="7" key="1">
    <citation type="journal article" date="2012" name="MBio">
        <title>Comparative genome analysis of Trichophyton rubrum and related dermatophytes reveals candidate genes involved in infection.</title>
        <authorList>
            <person name="Martinez D.A."/>
            <person name="Oliver B.G."/>
            <person name="Graeser Y."/>
            <person name="Goldberg J.M."/>
            <person name="Li W."/>
            <person name="Martinez-Rossi N.M."/>
            <person name="Monod M."/>
            <person name="Shelest E."/>
            <person name="Barton R.C."/>
            <person name="Birch E."/>
            <person name="Brakhage A.A."/>
            <person name="Chen Z."/>
            <person name="Gurr S.J."/>
            <person name="Heiman D."/>
            <person name="Heitman J."/>
            <person name="Kosti I."/>
            <person name="Rossi A."/>
            <person name="Saif S."/>
            <person name="Samalova M."/>
            <person name="Saunders C.W."/>
            <person name="Shea T."/>
            <person name="Summerbell R.C."/>
            <person name="Xu J."/>
            <person name="Young S."/>
            <person name="Zeng Q."/>
            <person name="Birren B.W."/>
            <person name="Cuomo C.A."/>
            <person name="White T.C."/>
        </authorList>
    </citation>
    <scope>NUCLEOTIDE SEQUENCE [LARGE SCALE GENOMIC DNA]</scope>
    <source>
        <strain evidence="7">ATCC MYA-4604 / CBS 118893</strain>
    </source>
</reference>
<dbReference type="Gene3D" id="1.20.120.430">
    <property type="entry name" value="tRNA modification GTPase MnmE domain 2"/>
    <property type="match status" value="1"/>
</dbReference>
<dbReference type="RefSeq" id="XP_003171949.1">
    <property type="nucleotide sequence ID" value="XM_003171901.1"/>
</dbReference>
<dbReference type="InterPro" id="IPR031168">
    <property type="entry name" value="G_TrmE"/>
</dbReference>
<dbReference type="HAMAP" id="MF_00379">
    <property type="entry name" value="GTPase_MnmE"/>
    <property type="match status" value="1"/>
</dbReference>
<sequence>MALGPAQNRPRNRKVANFTNSYQYQLFPTFTCMWRISSRGHCRVQPIYTVWSRPQLWNRSGRTQSFIQYPVKPPVQVSPQTRWASFFQDEKPTTIYALSTASGRAAIAIIRVSGPDCISIYKALCPNRNLPKPRFAALRTLYEPGKPVSTNNILDSGALVFHFPAPNTVTGEDVLELHVHGSPAVIKSILSAIPKCASSGGVPLASIRYAEPGEFTRRAFLNDRLDLPQIEALGNTLAADTEQQRRLAIRGTNDTLSTRYEQWRKQLLYARGELEALIDFSEDQHFDESVEDFISSVTVQVHNLLRQINLHIKNASKGELLRNGIKVALLGAPNAGKSSLLNQIVGREAAIVSSEEGTTRDIVDVGVDLGGWLCKFGDMAGLRSKLSQNHPTGQGNVVPTAIGKVEEEGIRRAKARALESDVVVVVLSVEGPREQGLSLEPEVVSAVNGCLKLDKKVLVAINKTDMLCVEPGDHIVSNYKAQVSAIFNGLDPDLILPISCQRAQNPTGQDPGGIQSLLGALIRTFEEISTPAGLHSDGNTTGQQYDKSYWEDSLGVTHRQSSNLQICAQHLNDFLSQAHDSSITPDNAIDKTENSTVIKQVEKDIEIVTAAEHLRFAAESLAKITGRGEGGDVESVLGVVFEK</sequence>
<dbReference type="InParanoid" id="E4UZG5"/>
<dbReference type="InterPro" id="IPR027368">
    <property type="entry name" value="MnmE_dom2"/>
</dbReference>
<protein>
    <submittedName>
        <fullName evidence="6">tRNA modification GTPase mss1</fullName>
    </submittedName>
</protein>
<keyword evidence="2" id="KW-0342">GTP-binding</keyword>
<dbReference type="STRING" id="535722.E4UZG5"/>
<dbReference type="GO" id="GO:0030488">
    <property type="term" value="P:tRNA methylation"/>
    <property type="evidence" value="ECO:0007669"/>
    <property type="project" value="TreeGrafter"/>
</dbReference>
<dbReference type="GO" id="GO:0003924">
    <property type="term" value="F:GTPase activity"/>
    <property type="evidence" value="ECO:0007669"/>
    <property type="project" value="InterPro"/>
</dbReference>
<evidence type="ECO:0000256" key="2">
    <source>
        <dbReference type="ARBA" id="ARBA00023134"/>
    </source>
</evidence>
<feature type="domain" description="MnmE helical" evidence="5">
    <location>
        <begin position="227"/>
        <end position="643"/>
    </location>
</feature>
<dbReference type="GO" id="GO:0005525">
    <property type="term" value="F:GTP binding"/>
    <property type="evidence" value="ECO:0007669"/>
    <property type="project" value="UniProtKB-KW"/>
</dbReference>
<dbReference type="Proteomes" id="UP000002669">
    <property type="component" value="Unassembled WGS sequence"/>
</dbReference>
<dbReference type="Gene3D" id="3.30.1360.120">
    <property type="entry name" value="Probable tRNA modification gtpase trme, domain 1"/>
    <property type="match status" value="1"/>
</dbReference>
<feature type="domain" description="G" evidence="3">
    <location>
        <begin position="326"/>
        <end position="463"/>
    </location>
</feature>
<dbReference type="SUPFAM" id="SSF52540">
    <property type="entry name" value="P-loop containing nucleoside triphosphate hydrolases"/>
    <property type="match status" value="1"/>
</dbReference>
<gene>
    <name evidence="6" type="ORF">MGYG_06493</name>
</gene>
<dbReference type="FunCoup" id="E4UZG5">
    <property type="interactions" value="443"/>
</dbReference>
<dbReference type="eggNOG" id="KOG1191">
    <property type="taxonomic scope" value="Eukaryota"/>
</dbReference>
<dbReference type="SUPFAM" id="SSF103025">
    <property type="entry name" value="Folate-binding domain"/>
    <property type="match status" value="1"/>
</dbReference>
<dbReference type="GO" id="GO:0005739">
    <property type="term" value="C:mitochondrion"/>
    <property type="evidence" value="ECO:0007669"/>
    <property type="project" value="TreeGrafter"/>
</dbReference>
<dbReference type="GO" id="GO:0002098">
    <property type="term" value="P:tRNA wobble uridine modification"/>
    <property type="evidence" value="ECO:0007669"/>
    <property type="project" value="TreeGrafter"/>
</dbReference>
<dbReference type="AlphaFoldDB" id="E4UZG5"/>
<dbReference type="EMBL" id="DS989826">
    <property type="protein sequence ID" value="EFR03495.1"/>
    <property type="molecule type" value="Genomic_DNA"/>
</dbReference>
<dbReference type="HOGENOM" id="CLU_019624_3_0_1"/>
<organism evidence="7">
    <name type="scientific">Arthroderma gypseum (strain ATCC MYA-4604 / CBS 118893)</name>
    <name type="common">Microsporum gypseum</name>
    <dbReference type="NCBI Taxonomy" id="535722"/>
    <lineage>
        <taxon>Eukaryota</taxon>
        <taxon>Fungi</taxon>
        <taxon>Dikarya</taxon>
        <taxon>Ascomycota</taxon>
        <taxon>Pezizomycotina</taxon>
        <taxon>Eurotiomycetes</taxon>
        <taxon>Eurotiomycetidae</taxon>
        <taxon>Onygenales</taxon>
        <taxon>Arthrodermataceae</taxon>
        <taxon>Nannizzia</taxon>
    </lineage>
</organism>
<dbReference type="Gene3D" id="3.40.50.300">
    <property type="entry name" value="P-loop containing nucleotide triphosphate hydrolases"/>
    <property type="match status" value="1"/>
</dbReference>
<dbReference type="CDD" id="cd00267">
    <property type="entry name" value="ABC_ATPase"/>
    <property type="match status" value="1"/>
</dbReference>
<proteinExistence type="inferred from homology"/>
<dbReference type="InterPro" id="IPR018948">
    <property type="entry name" value="GTP-bd_TrmE_N"/>
</dbReference>
<dbReference type="InterPro" id="IPR006073">
    <property type="entry name" value="GTP-bd"/>
</dbReference>
<evidence type="ECO:0000313" key="6">
    <source>
        <dbReference type="EMBL" id="EFR03495.1"/>
    </source>
</evidence>
<dbReference type="GeneID" id="10027209"/>
<keyword evidence="1" id="KW-0547">Nucleotide-binding</keyword>
<evidence type="ECO:0000259" key="5">
    <source>
        <dbReference type="Pfam" id="PF12631"/>
    </source>
</evidence>
<dbReference type="CDD" id="cd14858">
    <property type="entry name" value="TrmE_N"/>
    <property type="match status" value="1"/>
</dbReference>
<name>E4UZG5_ARTGP</name>
<evidence type="ECO:0000259" key="3">
    <source>
        <dbReference type="Pfam" id="PF01926"/>
    </source>
</evidence>
<accession>E4UZG5</accession>
<dbReference type="VEuPathDB" id="FungiDB:MGYG_06493"/>
<dbReference type="InterPro" id="IPR025867">
    <property type="entry name" value="MnmE_helical"/>
</dbReference>
<dbReference type="OMA" id="VQIGFHI"/>
<dbReference type="CDD" id="cd04164">
    <property type="entry name" value="trmE"/>
    <property type="match status" value="1"/>
</dbReference>
<dbReference type="Pfam" id="PF12631">
    <property type="entry name" value="MnmE_helical"/>
    <property type="match status" value="1"/>
</dbReference>
<dbReference type="PANTHER" id="PTHR42714">
    <property type="entry name" value="TRNA MODIFICATION GTPASE GTPBP3"/>
    <property type="match status" value="1"/>
</dbReference>
<feature type="domain" description="GTP-binding protein TrmE N-terminal" evidence="4">
    <location>
        <begin position="94"/>
        <end position="224"/>
    </location>
</feature>
<dbReference type="InterPro" id="IPR004520">
    <property type="entry name" value="GTPase_MnmE"/>
</dbReference>
<dbReference type="InterPro" id="IPR027266">
    <property type="entry name" value="TrmE/GcvT-like"/>
</dbReference>
<evidence type="ECO:0000259" key="4">
    <source>
        <dbReference type="Pfam" id="PF10396"/>
    </source>
</evidence>
<evidence type="ECO:0000256" key="1">
    <source>
        <dbReference type="ARBA" id="ARBA00022741"/>
    </source>
</evidence>
<dbReference type="PANTHER" id="PTHR42714:SF2">
    <property type="entry name" value="TRNA MODIFICATION GTPASE GTPBP3, MITOCHONDRIAL"/>
    <property type="match status" value="1"/>
</dbReference>
<keyword evidence="7" id="KW-1185">Reference proteome</keyword>
<dbReference type="OrthoDB" id="188276at2759"/>
<dbReference type="InterPro" id="IPR027417">
    <property type="entry name" value="P-loop_NTPase"/>
</dbReference>
<dbReference type="Pfam" id="PF10396">
    <property type="entry name" value="TrmE_N"/>
    <property type="match status" value="1"/>
</dbReference>